<name>A0ABY6U7Q2_BIOOC</name>
<reference evidence="1 2" key="1">
    <citation type="submission" date="2019-06" db="EMBL/GenBank/DDBJ databases">
        <authorList>
            <person name="Broberg M."/>
        </authorList>
    </citation>
    <scope>NUCLEOTIDE SEQUENCE [LARGE SCALE GENOMIC DNA]</scope>
</reference>
<keyword evidence="2" id="KW-1185">Reference proteome</keyword>
<dbReference type="Proteomes" id="UP000766486">
    <property type="component" value="Unassembled WGS sequence"/>
</dbReference>
<gene>
    <name evidence="1" type="ORF">CLO192961_LOCUS204229</name>
</gene>
<proteinExistence type="predicted"/>
<evidence type="ECO:0000313" key="2">
    <source>
        <dbReference type="Proteomes" id="UP000766486"/>
    </source>
</evidence>
<evidence type="ECO:0000313" key="1">
    <source>
        <dbReference type="EMBL" id="VUC27131.1"/>
    </source>
</evidence>
<sequence>MARKQRRRVAMAPSSSLQFPGLCLVDDPNGEFLSWECSIPSRCTESDPFFGFFLIQLGHSVFYELLFS</sequence>
<protein>
    <submittedName>
        <fullName evidence="1">Uncharacterized protein</fullName>
    </submittedName>
</protein>
<organism evidence="1 2">
    <name type="scientific">Bionectria ochroleuca</name>
    <name type="common">Gliocladium roseum</name>
    <dbReference type="NCBI Taxonomy" id="29856"/>
    <lineage>
        <taxon>Eukaryota</taxon>
        <taxon>Fungi</taxon>
        <taxon>Dikarya</taxon>
        <taxon>Ascomycota</taxon>
        <taxon>Pezizomycotina</taxon>
        <taxon>Sordariomycetes</taxon>
        <taxon>Hypocreomycetidae</taxon>
        <taxon>Hypocreales</taxon>
        <taxon>Bionectriaceae</taxon>
        <taxon>Clonostachys</taxon>
    </lineage>
</organism>
<accession>A0ABY6U7Q2</accession>
<comment type="caution">
    <text evidence="1">The sequence shown here is derived from an EMBL/GenBank/DDBJ whole genome shotgun (WGS) entry which is preliminary data.</text>
</comment>
<dbReference type="EMBL" id="CABFNS010000762">
    <property type="protein sequence ID" value="VUC27131.1"/>
    <property type="molecule type" value="Genomic_DNA"/>
</dbReference>